<keyword evidence="6" id="KW-0442">Lipid degradation</keyword>
<feature type="domain" description="Hypervirulence associated protein TUDOR" evidence="9">
    <location>
        <begin position="329"/>
        <end position="382"/>
    </location>
</feature>
<evidence type="ECO:0000256" key="6">
    <source>
        <dbReference type="ARBA" id="ARBA00022963"/>
    </source>
</evidence>
<dbReference type="InterPro" id="IPR002921">
    <property type="entry name" value="Fungal_lipase-type"/>
</dbReference>
<dbReference type="PANTHER" id="PTHR31403">
    <property type="entry name" value="PHOSPHOLIPASE A1-IBETA2, CHLOROPLASTIC"/>
    <property type="match status" value="1"/>
</dbReference>
<reference evidence="10 11" key="1">
    <citation type="submission" date="2016-10" db="EMBL/GenBank/DDBJ databases">
        <authorList>
            <person name="Cai Z."/>
        </authorList>
    </citation>
    <scope>NUCLEOTIDE SEQUENCE [LARGE SCALE GENOMIC DNA]</scope>
</reference>
<keyword evidence="3" id="KW-0934">Plastid</keyword>
<keyword evidence="11" id="KW-1185">Reference proteome</keyword>
<dbReference type="Pfam" id="PF11160">
    <property type="entry name" value="Hva1_TUDOR"/>
    <property type="match status" value="1"/>
</dbReference>
<dbReference type="PANTHER" id="PTHR31403:SF54">
    <property type="entry name" value="PHOSPHOLIPASE A(1) DAD1, CHLOROPLASTIC"/>
    <property type="match status" value="1"/>
</dbReference>
<evidence type="ECO:0000256" key="7">
    <source>
        <dbReference type="ARBA" id="ARBA00023098"/>
    </source>
</evidence>
<dbReference type="GO" id="GO:0016042">
    <property type="term" value="P:lipid catabolic process"/>
    <property type="evidence" value="ECO:0007669"/>
    <property type="project" value="UniProtKB-KW"/>
</dbReference>
<gene>
    <name evidence="10" type="ORF">BQ4739_LOCUS15842</name>
</gene>
<evidence type="ECO:0000256" key="4">
    <source>
        <dbReference type="ARBA" id="ARBA00022801"/>
    </source>
</evidence>
<proteinExistence type="predicted"/>
<dbReference type="InterPro" id="IPR021331">
    <property type="entry name" value="Hva1_TUDOR"/>
</dbReference>
<dbReference type="EMBL" id="FNXT01001235">
    <property type="protein sequence ID" value="SZX75562.1"/>
    <property type="molecule type" value="Genomic_DNA"/>
</dbReference>
<dbReference type="Gene3D" id="3.40.50.1820">
    <property type="entry name" value="alpha/beta hydrolase"/>
    <property type="match status" value="1"/>
</dbReference>
<feature type="domain" description="Fungal lipase-type" evidence="8">
    <location>
        <begin position="581"/>
        <end position="718"/>
    </location>
</feature>
<name>A0A383WEH1_TETOB</name>
<comment type="subcellular location">
    <subcellularLocation>
        <location evidence="1">Plastid</location>
        <location evidence="1">Chloroplast</location>
    </subcellularLocation>
</comment>
<keyword evidence="5" id="KW-0809">Transit peptide</keyword>
<evidence type="ECO:0000256" key="3">
    <source>
        <dbReference type="ARBA" id="ARBA00022640"/>
    </source>
</evidence>
<dbReference type="CDD" id="cd00519">
    <property type="entry name" value="Lipase_3"/>
    <property type="match status" value="1"/>
</dbReference>
<dbReference type="AlphaFoldDB" id="A0A383WEH1"/>
<dbReference type="SUPFAM" id="SSF53474">
    <property type="entry name" value="alpha/beta-Hydrolases"/>
    <property type="match status" value="1"/>
</dbReference>
<evidence type="ECO:0000259" key="8">
    <source>
        <dbReference type="Pfam" id="PF01764"/>
    </source>
</evidence>
<protein>
    <recommendedName>
        <fullName evidence="12">Fungal lipase-like domain-containing protein</fullName>
    </recommendedName>
</protein>
<dbReference type="GO" id="GO:0004620">
    <property type="term" value="F:phospholipase activity"/>
    <property type="evidence" value="ECO:0007669"/>
    <property type="project" value="TreeGrafter"/>
</dbReference>
<evidence type="ECO:0008006" key="12">
    <source>
        <dbReference type="Google" id="ProtNLM"/>
    </source>
</evidence>
<evidence type="ECO:0000259" key="9">
    <source>
        <dbReference type="Pfam" id="PF11160"/>
    </source>
</evidence>
<evidence type="ECO:0000313" key="10">
    <source>
        <dbReference type="EMBL" id="SZX75562.1"/>
    </source>
</evidence>
<evidence type="ECO:0000256" key="1">
    <source>
        <dbReference type="ARBA" id="ARBA00004229"/>
    </source>
</evidence>
<keyword evidence="7" id="KW-0443">Lipid metabolism</keyword>
<keyword evidence="4" id="KW-0378">Hydrolase</keyword>
<dbReference type="InterPro" id="IPR029058">
    <property type="entry name" value="AB_hydrolase_fold"/>
</dbReference>
<keyword evidence="2" id="KW-0150">Chloroplast</keyword>
<sequence length="867" mass="91887">MAAVLCAAAEALRDDCFAQLCALQAAQQLSPQEIPCLQLLQAAVQQQDSSSTSAACSLPAAQTINSSDVAGLLSAAIAADGTCQASSDKVQALCRLPGTQRIQCAAALLRAAVKVDSHNVRLSADSSCTAHLCALPAAQLLSGADCLQLLRVVVQLSSSELTCTVCRLPAAQFIGSSDIAALVRALLQTSAAAVKEWCPLVKLRALCALPGAQQICTDDAAALLQAAMPCFDAWMAVPVLCTLPGAQQIRREGVASLVQAAVERDLLRPPGHFAECTVHHLCELPAAMQLTRSFVQGLINKAAAKRDTTWLNMSDASKQQAAAEELSPGDHVEWGAPVRGGKTRGEVVEVVTEDTTVGSNHFKATEDNPKVKVKSEKSGKETKALDHNNNASAMALNARVTTAQIPLPGGLQVNCSSPLTRLLGNVITIGPADVCHDFGMGSPKIIPCVIQNILNDVSRQVSGRCKPHVQAPVKSISAAGQAIPQPLPDRRPLLPGAFEDQEALLQEEAATHYWYITNVINLFVFAPCQEETSNATSSPGFKVPDGWSLLHMENYPPQGKQRVAIPAYAVLKSADGAQMAVVIRGTRTAAEWRADLSYAQVADPSYPGLVSKGFLTSANALWPALQLLLQREVLKGGVASVTIAGHSLGAAMGTMLSYRAQVFLDQRLPASGKQPLAVGALLFAAPNVGNDAFVAAFNSKVNARRIAYAYDLIPQVPCAPRMMACPGNMFETTKRGISSWNYGKVGGQITFTPDAMPVQPEVWAKTDTANPCMMFPWAVATHVCSYTCFYSKFAAAGAAADGRCKLWAVPGDRKAGPSSDYCIWYPYKNPEYPLRGKGSVLVIGSKPQDSSKPLEIIFNAPGLTGKK</sequence>
<dbReference type="Proteomes" id="UP000256970">
    <property type="component" value="Unassembled WGS sequence"/>
</dbReference>
<evidence type="ECO:0000313" key="11">
    <source>
        <dbReference type="Proteomes" id="UP000256970"/>
    </source>
</evidence>
<evidence type="ECO:0000256" key="2">
    <source>
        <dbReference type="ARBA" id="ARBA00022528"/>
    </source>
</evidence>
<organism evidence="10 11">
    <name type="scientific">Tetradesmus obliquus</name>
    <name type="common">Green alga</name>
    <name type="synonym">Acutodesmus obliquus</name>
    <dbReference type="NCBI Taxonomy" id="3088"/>
    <lineage>
        <taxon>Eukaryota</taxon>
        <taxon>Viridiplantae</taxon>
        <taxon>Chlorophyta</taxon>
        <taxon>core chlorophytes</taxon>
        <taxon>Chlorophyceae</taxon>
        <taxon>CS clade</taxon>
        <taxon>Sphaeropleales</taxon>
        <taxon>Scenedesmaceae</taxon>
        <taxon>Tetradesmus</taxon>
    </lineage>
</organism>
<dbReference type="GO" id="GO:0009507">
    <property type="term" value="C:chloroplast"/>
    <property type="evidence" value="ECO:0007669"/>
    <property type="project" value="UniProtKB-SubCell"/>
</dbReference>
<evidence type="ECO:0000256" key="5">
    <source>
        <dbReference type="ARBA" id="ARBA00022946"/>
    </source>
</evidence>
<dbReference type="Pfam" id="PF01764">
    <property type="entry name" value="Lipase_3"/>
    <property type="match status" value="1"/>
</dbReference>
<accession>A0A383WEH1</accession>